<sequence length="503" mass="53284">MRSVTSTDARTIGSGPIGKMTLIEVVALCGTPVVRDGVTTVTEGADVAELHTGVARQRGIQPWPTPRRIATLSVHTSPLHQPGTGDAGGMNVYIVEVSRRLAEAGVEVEIFTRATSSDLPPTVEMAPGVMVRHITSGPFEGLAKEELPSQLCAFTAGVLRAEAARPPGFYHLIHSHYWLSGQVGWLAKERWGVPLVHTAHTLAKVKNVRLAEGDRPEPKARVIGEEQVVAEANRLVANTAVEARDLIARYGADPARVEVVEPGVDLDRFTPPPAGREAEVRLAARRRLGLPERGTIVAFVGRIQPLKAPDVLLHAFAELRNREPRLAETVTVVVAGGPSGTGLDRPTALIELAAKLGIADAVRFLPPQTGDDLPALYRAADLVAVPSHNESFGLVALEAQACGTPVLAAAVGGLVTAVRDGVSGVLVDGHDPLDWARTLAGLLAAPRRRAELSRGAVEHARAFSWTRTAAGLLAVYREAVAEHRNQFVSELADGAAALPLATC</sequence>
<dbReference type="SUPFAM" id="SSF53756">
    <property type="entry name" value="UDP-Glycosyltransferase/glycogen phosphorylase"/>
    <property type="match status" value="1"/>
</dbReference>
<evidence type="ECO:0000313" key="10">
    <source>
        <dbReference type="EMBL" id="MBF9131262.1"/>
    </source>
</evidence>
<evidence type="ECO:0000256" key="1">
    <source>
        <dbReference type="ARBA" id="ARBA00008449"/>
    </source>
</evidence>
<dbReference type="GO" id="GO:0102710">
    <property type="term" value="F:D-inositol-3-phosphate glycosyltransferase activity"/>
    <property type="evidence" value="ECO:0007669"/>
    <property type="project" value="UniProtKB-EC"/>
</dbReference>
<proteinExistence type="inferred from homology"/>
<dbReference type="Pfam" id="PF00534">
    <property type="entry name" value="Glycos_transf_1"/>
    <property type="match status" value="1"/>
</dbReference>
<dbReference type="InterPro" id="IPR017814">
    <property type="entry name" value="Mycothiol_biosynthesis_MshA"/>
</dbReference>
<feature type="binding site" evidence="7">
    <location>
        <position position="378"/>
    </location>
    <ligand>
        <name>Mg(2+)</name>
        <dbReference type="ChEBI" id="CHEBI:18420"/>
    </ligand>
</feature>
<evidence type="ECO:0000313" key="11">
    <source>
        <dbReference type="Proteomes" id="UP000638560"/>
    </source>
</evidence>
<organism evidence="10 11">
    <name type="scientific">Plantactinospora alkalitolerans</name>
    <dbReference type="NCBI Taxonomy" id="2789879"/>
    <lineage>
        <taxon>Bacteria</taxon>
        <taxon>Bacillati</taxon>
        <taxon>Actinomycetota</taxon>
        <taxon>Actinomycetes</taxon>
        <taxon>Micromonosporales</taxon>
        <taxon>Micromonosporaceae</taxon>
        <taxon>Plantactinospora</taxon>
    </lineage>
</organism>
<keyword evidence="3 7" id="KW-0808">Transferase</keyword>
<feature type="domain" description="Glycosyl transferase family 1" evidence="8">
    <location>
        <begin position="284"/>
        <end position="456"/>
    </location>
</feature>
<gene>
    <name evidence="7 10" type="primary">mshA</name>
    <name evidence="10" type="ORF">I0C86_20185</name>
</gene>
<evidence type="ECO:0000256" key="2">
    <source>
        <dbReference type="ARBA" id="ARBA00022676"/>
    </source>
</evidence>
<dbReference type="CDD" id="cd03800">
    <property type="entry name" value="GT4_sucrose_synthase"/>
    <property type="match status" value="1"/>
</dbReference>
<keyword evidence="5 7" id="KW-0460">Magnesium</keyword>
<feature type="binding site" evidence="7">
    <location>
        <position position="201"/>
    </location>
    <ligand>
        <name>1D-myo-inositol 3-phosphate</name>
        <dbReference type="ChEBI" id="CHEBI:58401"/>
    </ligand>
</feature>
<evidence type="ECO:0000256" key="7">
    <source>
        <dbReference type="HAMAP-Rule" id="MF_01695"/>
    </source>
</evidence>
<feature type="binding site" evidence="7">
    <location>
        <position position="177"/>
    </location>
    <ligand>
        <name>1D-myo-inositol 3-phosphate</name>
        <dbReference type="ChEBI" id="CHEBI:58401"/>
    </ligand>
</feature>
<feature type="binding site" evidence="7">
    <location>
        <position position="75"/>
    </location>
    <ligand>
        <name>1D-myo-inositol 3-phosphate</name>
        <dbReference type="ChEBI" id="CHEBI:58401"/>
    </ligand>
</feature>
<evidence type="ECO:0000259" key="8">
    <source>
        <dbReference type="Pfam" id="PF00534"/>
    </source>
</evidence>
<keyword evidence="4 7" id="KW-0479">Metal-binding</keyword>
<feature type="binding site" evidence="7">
    <location>
        <position position="398"/>
    </location>
    <ligand>
        <name>UDP-N-acetyl-alpha-D-glucosamine</name>
        <dbReference type="ChEBI" id="CHEBI:57705"/>
    </ligand>
</feature>
<feature type="binding site" evidence="7">
    <location>
        <position position="404"/>
    </location>
    <ligand>
        <name>Mg(2+)</name>
        <dbReference type="ChEBI" id="CHEBI:18420"/>
    </ligand>
</feature>
<dbReference type="InterPro" id="IPR001296">
    <property type="entry name" value="Glyco_trans_1"/>
</dbReference>
<feature type="binding site" evidence="7">
    <location>
        <position position="390"/>
    </location>
    <ligand>
        <name>UDP-N-acetyl-alpha-D-glucosamine</name>
        <dbReference type="ChEBI" id="CHEBI:57705"/>
    </ligand>
</feature>
<comment type="similarity">
    <text evidence="1 7">Belongs to the glycosyltransferase group 1 family. MshA subfamily.</text>
</comment>
<feature type="binding site" evidence="7">
    <location>
        <position position="368"/>
    </location>
    <ligand>
        <name>UDP-N-acetyl-alpha-D-glucosamine</name>
        <dbReference type="ChEBI" id="CHEBI:57705"/>
    </ligand>
</feature>
<feature type="binding site" evidence="7">
    <location>
        <position position="144"/>
    </location>
    <ligand>
        <name>1D-myo-inositol 3-phosphate</name>
        <dbReference type="ChEBI" id="CHEBI:58401"/>
    </ligand>
</feature>
<protein>
    <recommendedName>
        <fullName evidence="7">D-inositol-3-phosphate glycosyltransferase</fullName>
        <ecNumber evidence="7">2.4.1.250</ecNumber>
    </recommendedName>
    <alternativeName>
        <fullName evidence="7">N-acetylglucosamine-inositol-phosphate N-acetylglucosaminyltransferase</fullName>
        <shortName evidence="7">GlcNAc-Ins-P N-acetylglucosaminyltransferase</shortName>
    </alternativeName>
</protein>
<reference evidence="10 11" key="1">
    <citation type="submission" date="2020-11" db="EMBL/GenBank/DDBJ databases">
        <title>A novel isolate from a Black sea contaminated sediment with potential to produce alkanes: Plantactinospora alkalitolerans sp. nov.</title>
        <authorList>
            <person name="Carro L."/>
            <person name="Veyisoglu A."/>
            <person name="Guven K."/>
            <person name="Schumann P."/>
            <person name="Klenk H.-P."/>
            <person name="Sahin N."/>
        </authorList>
    </citation>
    <scope>NUCLEOTIDE SEQUENCE [LARGE SCALE GENOMIC DNA]</scope>
    <source>
        <strain evidence="10 11">S1510</strain>
    </source>
</reference>
<feature type="domain" description="Glycosyltransferase subfamily 4-like N-terminal" evidence="9">
    <location>
        <begin position="88"/>
        <end position="263"/>
    </location>
</feature>
<dbReference type="EC" id="2.4.1.250" evidence="7"/>
<dbReference type="InterPro" id="IPR028098">
    <property type="entry name" value="Glyco_trans_4-like_N"/>
</dbReference>
<feature type="binding site" evidence="7">
    <location>
        <position position="221"/>
    </location>
    <ligand>
        <name>1D-myo-inositol 3-phosphate</name>
        <dbReference type="ChEBI" id="CHEBI:58401"/>
    </ligand>
</feature>
<evidence type="ECO:0000256" key="6">
    <source>
        <dbReference type="ARBA" id="ARBA00048131"/>
    </source>
</evidence>
<feature type="binding site" evidence="7">
    <location>
        <position position="307"/>
    </location>
    <ligand>
        <name>UDP-N-acetyl-alpha-D-glucosamine</name>
        <dbReference type="ChEBI" id="CHEBI:57705"/>
    </ligand>
</feature>
<dbReference type="Proteomes" id="UP000638560">
    <property type="component" value="Unassembled WGS sequence"/>
</dbReference>
<feature type="binding site" evidence="7">
    <location>
        <begin position="81"/>
        <end position="82"/>
    </location>
    <ligand>
        <name>UDP-N-acetyl-alpha-D-glucosamine</name>
        <dbReference type="ChEBI" id="CHEBI:57705"/>
    </ligand>
</feature>
<dbReference type="HAMAP" id="MF_01695">
    <property type="entry name" value="MshA"/>
    <property type="match status" value="1"/>
</dbReference>
<dbReference type="EMBL" id="JADPUN010000186">
    <property type="protein sequence ID" value="MBF9131262.1"/>
    <property type="molecule type" value="Genomic_DNA"/>
</dbReference>
<feature type="binding site" evidence="7">
    <location>
        <position position="302"/>
    </location>
    <ligand>
        <name>UDP-N-acetyl-alpha-D-glucosamine</name>
        <dbReference type="ChEBI" id="CHEBI:57705"/>
    </ligand>
</feature>
<feature type="binding site" evidence="7">
    <location>
        <position position="377"/>
    </location>
    <ligand>
        <name>Mg(2+)</name>
        <dbReference type="ChEBI" id="CHEBI:18420"/>
    </ligand>
</feature>
<evidence type="ECO:0000259" key="9">
    <source>
        <dbReference type="Pfam" id="PF13579"/>
    </source>
</evidence>
<dbReference type="Gene3D" id="3.40.50.2000">
    <property type="entry name" value="Glycogen Phosphorylase B"/>
    <property type="match status" value="2"/>
</dbReference>
<keyword evidence="2 7" id="KW-0328">Glycosyltransferase</keyword>
<comment type="function">
    <text evidence="7">Catalyzes the transfer of a N-acetyl-glucosamine moiety to 1D-myo-inositol 3-phosphate to produce 1D-myo-inositol 2-acetamido-2-deoxy-glucopyranoside 3-phosphate in the mycothiol biosynthesis pathway.</text>
</comment>
<dbReference type="PANTHER" id="PTHR12526">
    <property type="entry name" value="GLYCOSYLTRANSFERASE"/>
    <property type="match status" value="1"/>
</dbReference>
<evidence type="ECO:0000256" key="5">
    <source>
        <dbReference type="ARBA" id="ARBA00022842"/>
    </source>
</evidence>
<comment type="subunit">
    <text evidence="7">Homodimer.</text>
</comment>
<dbReference type="NCBIfam" id="TIGR03449">
    <property type="entry name" value="mycothiol_MshA"/>
    <property type="match status" value="1"/>
</dbReference>
<feature type="binding site" evidence="7">
    <location>
        <begin position="86"/>
        <end position="91"/>
    </location>
    <ligand>
        <name>1D-myo-inositol 3-phosphate</name>
        <dbReference type="ChEBI" id="CHEBI:58401"/>
    </ligand>
</feature>
<keyword evidence="11" id="KW-1185">Reference proteome</keyword>
<comment type="caution">
    <text evidence="10">The sequence shown here is derived from an EMBL/GenBank/DDBJ whole genome shotgun (WGS) entry which is preliminary data.</text>
</comment>
<feature type="binding site" evidence="7">
    <location>
        <position position="89"/>
    </location>
    <ligand>
        <name>UDP-N-acetyl-alpha-D-glucosamine</name>
        <dbReference type="ChEBI" id="CHEBI:57705"/>
    </ligand>
</feature>
<evidence type="ECO:0000256" key="3">
    <source>
        <dbReference type="ARBA" id="ARBA00022679"/>
    </source>
</evidence>
<feature type="binding site" evidence="7">
    <location>
        <position position="380"/>
    </location>
    <ligand>
        <name>Mg(2+)</name>
        <dbReference type="ChEBI" id="CHEBI:18420"/>
    </ligand>
</feature>
<dbReference type="Pfam" id="PF13579">
    <property type="entry name" value="Glyco_trans_4_4"/>
    <property type="match status" value="1"/>
</dbReference>
<comment type="catalytic activity">
    <reaction evidence="6 7">
        <text>1D-myo-inositol 3-phosphate + UDP-N-acetyl-alpha-D-glucosamine = 1D-myo-inositol 2-acetamido-2-deoxy-alpha-D-glucopyranoside 3-phosphate + UDP + H(+)</text>
        <dbReference type="Rhea" id="RHEA:26188"/>
        <dbReference type="ChEBI" id="CHEBI:15378"/>
        <dbReference type="ChEBI" id="CHEBI:57705"/>
        <dbReference type="ChEBI" id="CHEBI:58223"/>
        <dbReference type="ChEBI" id="CHEBI:58401"/>
        <dbReference type="ChEBI" id="CHEBI:58892"/>
        <dbReference type="EC" id="2.4.1.250"/>
    </reaction>
</comment>
<evidence type="ECO:0000256" key="4">
    <source>
        <dbReference type="ARBA" id="ARBA00022723"/>
    </source>
</evidence>
<dbReference type="PANTHER" id="PTHR12526:SF510">
    <property type="entry name" value="D-INOSITOL 3-PHOSPHATE GLYCOSYLTRANSFERASE"/>
    <property type="match status" value="1"/>
</dbReference>
<name>A0ABS0GZF7_9ACTN</name>
<accession>A0ABS0GZF7</accession>